<dbReference type="AlphaFoldDB" id="A0A6M3JHN2"/>
<protein>
    <submittedName>
        <fullName evidence="1">Putative HNH endonuclease</fullName>
    </submittedName>
</protein>
<keyword evidence="1" id="KW-0378">Hydrolase</keyword>
<gene>
    <name evidence="1" type="ORF">MM415A04484_0009</name>
</gene>
<dbReference type="EMBL" id="MT141716">
    <property type="protein sequence ID" value="QJA69564.1"/>
    <property type="molecule type" value="Genomic_DNA"/>
</dbReference>
<name>A0A6M3JHN2_9ZZZZ</name>
<reference evidence="1" key="1">
    <citation type="submission" date="2020-03" db="EMBL/GenBank/DDBJ databases">
        <title>The deep terrestrial virosphere.</title>
        <authorList>
            <person name="Holmfeldt K."/>
            <person name="Nilsson E."/>
            <person name="Simone D."/>
            <person name="Lopez-Fernandez M."/>
            <person name="Wu X."/>
            <person name="de Brujin I."/>
            <person name="Lundin D."/>
            <person name="Andersson A."/>
            <person name="Bertilsson S."/>
            <person name="Dopson M."/>
        </authorList>
    </citation>
    <scope>NUCLEOTIDE SEQUENCE</scope>
    <source>
        <strain evidence="1">MM415A04484</strain>
    </source>
</reference>
<dbReference type="GO" id="GO:0004519">
    <property type="term" value="F:endonuclease activity"/>
    <property type="evidence" value="ECO:0007669"/>
    <property type="project" value="UniProtKB-KW"/>
</dbReference>
<sequence>MLKICGKCKKEKPIEEFYSRHKGRPDLECKACKKAYQKEWHTKNKERNYKRQLIYLAKHREYFNTCTALARRRVKLKVLTHYGGGKPACIRCGMDDLRTLSIDHIAGGGGVHRREVGRGKEMYGWLVRNNYPKGYQTLCMNCQWIKRAEEREDNNKDETRTLDC</sequence>
<keyword evidence="1" id="KW-0540">Nuclease</keyword>
<proteinExistence type="predicted"/>
<accession>A0A6M3JHN2</accession>
<organism evidence="1">
    <name type="scientific">viral metagenome</name>
    <dbReference type="NCBI Taxonomy" id="1070528"/>
    <lineage>
        <taxon>unclassified sequences</taxon>
        <taxon>metagenomes</taxon>
        <taxon>organismal metagenomes</taxon>
    </lineage>
</organism>
<keyword evidence="1" id="KW-0255">Endonuclease</keyword>
<evidence type="ECO:0000313" key="1">
    <source>
        <dbReference type="EMBL" id="QJA69564.1"/>
    </source>
</evidence>